<comment type="caution">
    <text evidence="1">The sequence shown here is derived from an EMBL/GenBank/DDBJ whole genome shotgun (WGS) entry which is preliminary data.</text>
</comment>
<dbReference type="EMBL" id="BARS01057782">
    <property type="protein sequence ID" value="GAG42969.1"/>
    <property type="molecule type" value="Genomic_DNA"/>
</dbReference>
<accession>X0XIM4</accession>
<feature type="non-terminal residue" evidence="1">
    <location>
        <position position="126"/>
    </location>
</feature>
<dbReference type="Gene3D" id="2.160.20.10">
    <property type="entry name" value="Single-stranded right-handed beta-helix, Pectin lyase-like"/>
    <property type="match status" value="1"/>
</dbReference>
<name>X0XIM4_9ZZZZ</name>
<feature type="non-terminal residue" evidence="1">
    <location>
        <position position="1"/>
    </location>
</feature>
<dbReference type="SUPFAM" id="SSF51126">
    <property type="entry name" value="Pectin lyase-like"/>
    <property type="match status" value="1"/>
</dbReference>
<protein>
    <submittedName>
        <fullName evidence="1">Uncharacterized protein</fullName>
    </submittedName>
</protein>
<dbReference type="InterPro" id="IPR012334">
    <property type="entry name" value="Pectin_lyas_fold"/>
</dbReference>
<proteinExistence type="predicted"/>
<organism evidence="1">
    <name type="scientific">marine sediment metagenome</name>
    <dbReference type="NCBI Taxonomy" id="412755"/>
    <lineage>
        <taxon>unclassified sequences</taxon>
        <taxon>metagenomes</taxon>
        <taxon>ecological metagenomes</taxon>
    </lineage>
</organism>
<dbReference type="InterPro" id="IPR011050">
    <property type="entry name" value="Pectin_lyase_fold/virulence"/>
</dbReference>
<sequence>FAHHMRRAPLCGVEVLDYRNNVVYNVRRGVMWPSPRANLYRFGEGFRANVVGNYFKGGPDAPKTGEDLKFAAIDAGKAEELYAPGNFFAWVAGGGVVDPWKHPLGRGVFSRYPVRKDRPWPAPAVQ</sequence>
<gene>
    <name evidence="1" type="ORF">S01H1_84575</name>
</gene>
<reference evidence="1" key="1">
    <citation type="journal article" date="2014" name="Front. Microbiol.">
        <title>High frequency of phylogenetically diverse reductive dehalogenase-homologous genes in deep subseafloor sedimentary metagenomes.</title>
        <authorList>
            <person name="Kawai M."/>
            <person name="Futagami T."/>
            <person name="Toyoda A."/>
            <person name="Takaki Y."/>
            <person name="Nishi S."/>
            <person name="Hori S."/>
            <person name="Arai W."/>
            <person name="Tsubouchi T."/>
            <person name="Morono Y."/>
            <person name="Uchiyama I."/>
            <person name="Ito T."/>
            <person name="Fujiyama A."/>
            <person name="Inagaki F."/>
            <person name="Takami H."/>
        </authorList>
    </citation>
    <scope>NUCLEOTIDE SEQUENCE</scope>
    <source>
        <strain evidence="1">Expedition CK06-06</strain>
    </source>
</reference>
<dbReference type="AlphaFoldDB" id="X0XIM4"/>
<evidence type="ECO:0000313" key="1">
    <source>
        <dbReference type="EMBL" id="GAG42969.1"/>
    </source>
</evidence>